<proteinExistence type="predicted"/>
<protein>
    <submittedName>
        <fullName evidence="1">Uncharacterized protein</fullName>
    </submittedName>
</protein>
<dbReference type="Proteomes" id="UP000245133">
    <property type="component" value="Unassembled WGS sequence"/>
</dbReference>
<keyword evidence="2" id="KW-1185">Reference proteome</keyword>
<evidence type="ECO:0000313" key="2">
    <source>
        <dbReference type="Proteomes" id="UP000245133"/>
    </source>
</evidence>
<organism evidence="1 2">
    <name type="scientific">Leptospira ryugenii</name>
    <dbReference type="NCBI Taxonomy" id="1917863"/>
    <lineage>
        <taxon>Bacteria</taxon>
        <taxon>Pseudomonadati</taxon>
        <taxon>Spirochaetota</taxon>
        <taxon>Spirochaetia</taxon>
        <taxon>Leptospirales</taxon>
        <taxon>Leptospiraceae</taxon>
        <taxon>Leptospira</taxon>
    </lineage>
</organism>
<sequence>MSALESKKRLGEGENRPKGKKTVVRYDYPLKKYFSDYVSLLDYDLGGKMFYLLIALLHEDLVSGRIDLETYRENVELLARDHERIKESSKGSRVAA</sequence>
<dbReference type="OrthoDB" id="344044at2"/>
<dbReference type="AlphaFoldDB" id="A0A2P2E2J4"/>
<name>A0A2P2E2J4_9LEPT</name>
<dbReference type="EMBL" id="BFBB01000008">
    <property type="protein sequence ID" value="GBF51123.1"/>
    <property type="molecule type" value="Genomic_DNA"/>
</dbReference>
<reference evidence="1 2" key="1">
    <citation type="submission" date="2018-02" db="EMBL/GenBank/DDBJ databases">
        <title>Novel Leptospira species isolated from soil and water in Japan.</title>
        <authorList>
            <person name="Nakao R."/>
            <person name="Masuzawa T."/>
        </authorList>
    </citation>
    <scope>NUCLEOTIDE SEQUENCE [LARGE SCALE GENOMIC DNA]</scope>
    <source>
        <strain evidence="1 2">YH101</strain>
    </source>
</reference>
<gene>
    <name evidence="1" type="ORF">LPTSP4_26540</name>
</gene>
<evidence type="ECO:0000313" key="1">
    <source>
        <dbReference type="EMBL" id="GBF51123.1"/>
    </source>
</evidence>
<comment type="caution">
    <text evidence="1">The sequence shown here is derived from an EMBL/GenBank/DDBJ whole genome shotgun (WGS) entry which is preliminary data.</text>
</comment>
<dbReference type="RefSeq" id="WP_108977480.1">
    <property type="nucleotide sequence ID" value="NZ_BFBB01000008.1"/>
</dbReference>
<accession>A0A2P2E2J4</accession>